<feature type="binding site" evidence="4">
    <location>
        <position position="130"/>
    </location>
    <ligand>
        <name>S-adenosyl-L-methionine</name>
        <dbReference type="ChEBI" id="CHEBI:59789"/>
    </ligand>
</feature>
<dbReference type="NCBIfam" id="TIGR01983">
    <property type="entry name" value="UbiG"/>
    <property type="match status" value="1"/>
</dbReference>
<comment type="catalytic activity">
    <reaction evidence="4">
        <text>a 3-demethylubiquinol + S-adenosyl-L-methionine = a ubiquinol + S-adenosyl-L-homocysteine + H(+)</text>
        <dbReference type="Rhea" id="RHEA:44380"/>
        <dbReference type="Rhea" id="RHEA-COMP:9566"/>
        <dbReference type="Rhea" id="RHEA-COMP:10914"/>
        <dbReference type="ChEBI" id="CHEBI:15378"/>
        <dbReference type="ChEBI" id="CHEBI:17976"/>
        <dbReference type="ChEBI" id="CHEBI:57856"/>
        <dbReference type="ChEBI" id="CHEBI:59789"/>
        <dbReference type="ChEBI" id="CHEBI:84422"/>
        <dbReference type="EC" id="2.1.1.64"/>
    </reaction>
</comment>
<evidence type="ECO:0000313" key="5">
    <source>
        <dbReference type="EMBL" id="MBW0144306.1"/>
    </source>
</evidence>
<organism evidence="5 6">
    <name type="scientific">Sphingomicrobium clamense</name>
    <dbReference type="NCBI Taxonomy" id="2851013"/>
    <lineage>
        <taxon>Bacteria</taxon>
        <taxon>Pseudomonadati</taxon>
        <taxon>Pseudomonadota</taxon>
        <taxon>Alphaproteobacteria</taxon>
        <taxon>Sphingomonadales</taxon>
        <taxon>Sphingomonadaceae</taxon>
        <taxon>Sphingomicrobium</taxon>
    </lineage>
</organism>
<dbReference type="PANTHER" id="PTHR43464">
    <property type="entry name" value="METHYLTRANSFERASE"/>
    <property type="match status" value="1"/>
</dbReference>
<accession>A0ABS6V424</accession>
<feature type="binding site" evidence="4">
    <location>
        <position position="90"/>
    </location>
    <ligand>
        <name>S-adenosyl-L-methionine</name>
        <dbReference type="ChEBI" id="CHEBI:59789"/>
    </ligand>
</feature>
<dbReference type="EC" id="2.1.1.222" evidence="4"/>
<evidence type="ECO:0000256" key="4">
    <source>
        <dbReference type="HAMAP-Rule" id="MF_00472"/>
    </source>
</evidence>
<comment type="function">
    <text evidence="4">O-methyltransferase that catalyzes the 2 O-methylation steps in the ubiquinone biosynthetic pathway.</text>
</comment>
<feature type="binding site" evidence="4">
    <location>
        <position position="38"/>
    </location>
    <ligand>
        <name>S-adenosyl-L-methionine</name>
        <dbReference type="ChEBI" id="CHEBI:59789"/>
    </ligand>
</feature>
<dbReference type="EMBL" id="JAHVAH010000001">
    <property type="protein sequence ID" value="MBW0144306.1"/>
    <property type="molecule type" value="Genomic_DNA"/>
</dbReference>
<dbReference type="CDD" id="cd02440">
    <property type="entry name" value="AdoMet_MTases"/>
    <property type="match status" value="1"/>
</dbReference>
<evidence type="ECO:0000256" key="2">
    <source>
        <dbReference type="ARBA" id="ARBA00022679"/>
    </source>
</evidence>
<dbReference type="InterPro" id="IPR010233">
    <property type="entry name" value="UbiG_MeTrfase"/>
</dbReference>
<gene>
    <name evidence="4 5" type="primary">ubiG</name>
    <name evidence="5" type="ORF">KTQ36_03230</name>
</gene>
<reference evidence="5 6" key="1">
    <citation type="submission" date="2021-07" db="EMBL/GenBank/DDBJ databases">
        <title>The draft genome sequence of Sphingomicrobium sp. B8.</title>
        <authorList>
            <person name="Mu L."/>
        </authorList>
    </citation>
    <scope>NUCLEOTIDE SEQUENCE [LARGE SCALE GENOMIC DNA]</scope>
    <source>
        <strain evidence="5 6">B8</strain>
    </source>
</reference>
<feature type="binding site" evidence="4">
    <location>
        <position position="69"/>
    </location>
    <ligand>
        <name>S-adenosyl-L-methionine</name>
        <dbReference type="ChEBI" id="CHEBI:59789"/>
    </ligand>
</feature>
<evidence type="ECO:0000256" key="1">
    <source>
        <dbReference type="ARBA" id="ARBA00022603"/>
    </source>
</evidence>
<dbReference type="GO" id="GO:0102208">
    <property type="term" value="F:2-polyprenyl-6-hydroxyphenol methylase activity"/>
    <property type="evidence" value="ECO:0007669"/>
    <property type="project" value="UniProtKB-EC"/>
</dbReference>
<dbReference type="RefSeq" id="WP_218632312.1">
    <property type="nucleotide sequence ID" value="NZ_JAHVAH010000001.1"/>
</dbReference>
<dbReference type="GO" id="GO:0032259">
    <property type="term" value="P:methylation"/>
    <property type="evidence" value="ECO:0007669"/>
    <property type="project" value="UniProtKB-KW"/>
</dbReference>
<dbReference type="Pfam" id="PF13489">
    <property type="entry name" value="Methyltransf_23"/>
    <property type="match status" value="1"/>
</dbReference>
<keyword evidence="1 4" id="KW-0489">Methyltransferase</keyword>
<proteinExistence type="inferred from homology"/>
<sequence>MSKASIVASEAAHFGGMAHDWWDPDGDSAMLHKLNPVRLQFIRDQIDQHFDADEHSLKALEGKSALDVGCGAGLLAEPLARLGADVTGLDAAPELIEAAKGHAAGQGLSIDYRAGELKTLEGSFDLVTCLEVIEHVAEPADFVAALEKRLAPGGLLIMSTPNRTEWSRFLTITLAEGMGKIPRGTHDYDQFIDPDAMRALLGAAGLEMVEVMGIAASPMKGLHLSEDLRLNYIFSARRA</sequence>
<dbReference type="HAMAP" id="MF_00472">
    <property type="entry name" value="UbiG"/>
    <property type="match status" value="1"/>
</dbReference>
<keyword evidence="4" id="KW-0831">Ubiquinone biosynthesis</keyword>
<dbReference type="EC" id="2.1.1.64" evidence="4"/>
<keyword evidence="6" id="KW-1185">Reference proteome</keyword>
<evidence type="ECO:0000256" key="3">
    <source>
        <dbReference type="ARBA" id="ARBA00022691"/>
    </source>
</evidence>
<name>A0ABS6V424_9SPHN</name>
<dbReference type="Proteomes" id="UP000698028">
    <property type="component" value="Unassembled WGS sequence"/>
</dbReference>
<evidence type="ECO:0000313" key="6">
    <source>
        <dbReference type="Proteomes" id="UP000698028"/>
    </source>
</evidence>
<dbReference type="GO" id="GO:0061542">
    <property type="term" value="F:3-demethylubiquinol 3-O-methyltransferase activity"/>
    <property type="evidence" value="ECO:0007669"/>
    <property type="project" value="UniProtKB-EC"/>
</dbReference>
<keyword evidence="3 4" id="KW-0949">S-adenosyl-L-methionine</keyword>
<keyword evidence="2 4" id="KW-0808">Transferase</keyword>
<comment type="similarity">
    <text evidence="4">Belongs to the methyltransferase superfamily. UbiG/COQ3 family.</text>
</comment>
<comment type="caution">
    <text evidence="5">The sequence shown here is derived from an EMBL/GenBank/DDBJ whole genome shotgun (WGS) entry which is preliminary data.</text>
</comment>
<comment type="catalytic activity">
    <reaction evidence="4">
        <text>a 3-(all-trans-polyprenyl)benzene-1,2-diol + S-adenosyl-L-methionine = a 2-methoxy-6-(all-trans-polyprenyl)phenol + S-adenosyl-L-homocysteine + H(+)</text>
        <dbReference type="Rhea" id="RHEA:31411"/>
        <dbReference type="Rhea" id="RHEA-COMP:9550"/>
        <dbReference type="Rhea" id="RHEA-COMP:9551"/>
        <dbReference type="ChEBI" id="CHEBI:15378"/>
        <dbReference type="ChEBI" id="CHEBI:57856"/>
        <dbReference type="ChEBI" id="CHEBI:59789"/>
        <dbReference type="ChEBI" id="CHEBI:62729"/>
        <dbReference type="ChEBI" id="CHEBI:62731"/>
        <dbReference type="EC" id="2.1.1.222"/>
    </reaction>
</comment>
<protein>
    <recommendedName>
        <fullName evidence="4">Ubiquinone biosynthesis O-methyltransferase</fullName>
    </recommendedName>
    <alternativeName>
        <fullName evidence="4">2-polyprenyl-6-hydroxyphenol methylase</fullName>
        <ecNumber evidence="4">2.1.1.222</ecNumber>
    </alternativeName>
    <alternativeName>
        <fullName evidence="4">3-demethylubiquinone 3-O-methyltransferase</fullName>
        <ecNumber evidence="4">2.1.1.64</ecNumber>
    </alternativeName>
</protein>
<dbReference type="PANTHER" id="PTHR43464:SF19">
    <property type="entry name" value="UBIQUINONE BIOSYNTHESIS O-METHYLTRANSFERASE, MITOCHONDRIAL"/>
    <property type="match status" value="1"/>
</dbReference>
<comment type="pathway">
    <text evidence="4">Cofactor biosynthesis; ubiquinone biosynthesis.</text>
</comment>